<evidence type="ECO:0000313" key="4">
    <source>
        <dbReference type="Proteomes" id="UP001500751"/>
    </source>
</evidence>
<feature type="compositionally biased region" description="Low complexity" evidence="1">
    <location>
        <begin position="322"/>
        <end position="334"/>
    </location>
</feature>
<gene>
    <name evidence="3" type="ORF">GCM10009839_39350</name>
</gene>
<feature type="compositionally biased region" description="Polar residues" evidence="1">
    <location>
        <begin position="632"/>
        <end position="643"/>
    </location>
</feature>
<feature type="compositionally biased region" description="Gly residues" evidence="1">
    <location>
        <begin position="974"/>
        <end position="983"/>
    </location>
</feature>
<feature type="compositionally biased region" description="Pro residues" evidence="1">
    <location>
        <begin position="943"/>
        <end position="953"/>
    </location>
</feature>
<feature type="region of interest" description="Disordered" evidence="1">
    <location>
        <begin position="1"/>
        <end position="23"/>
    </location>
</feature>
<feature type="compositionally biased region" description="Pro residues" evidence="1">
    <location>
        <begin position="987"/>
        <end position="997"/>
    </location>
</feature>
<feature type="region of interest" description="Disordered" evidence="1">
    <location>
        <begin position="626"/>
        <end position="679"/>
    </location>
</feature>
<dbReference type="RefSeq" id="WP_344667085.1">
    <property type="nucleotide sequence ID" value="NZ_BAAAQN010000021.1"/>
</dbReference>
<feature type="domain" description="BACON" evidence="2">
    <location>
        <begin position="824"/>
        <end position="894"/>
    </location>
</feature>
<evidence type="ECO:0000259" key="2">
    <source>
        <dbReference type="Pfam" id="PF19190"/>
    </source>
</evidence>
<dbReference type="SUPFAM" id="SSF88946">
    <property type="entry name" value="Sigma2 domain of RNA polymerase sigma factors"/>
    <property type="match status" value="1"/>
</dbReference>
<feature type="region of interest" description="Disordered" evidence="1">
    <location>
        <begin position="534"/>
        <end position="587"/>
    </location>
</feature>
<dbReference type="Proteomes" id="UP001500751">
    <property type="component" value="Unassembled WGS sequence"/>
</dbReference>
<feature type="region of interest" description="Disordered" evidence="1">
    <location>
        <begin position="319"/>
        <end position="361"/>
    </location>
</feature>
<reference evidence="3 4" key="1">
    <citation type="journal article" date="2019" name="Int. J. Syst. Evol. Microbiol.">
        <title>The Global Catalogue of Microorganisms (GCM) 10K type strain sequencing project: providing services to taxonomists for standard genome sequencing and annotation.</title>
        <authorList>
            <consortium name="The Broad Institute Genomics Platform"/>
            <consortium name="The Broad Institute Genome Sequencing Center for Infectious Disease"/>
            <person name="Wu L."/>
            <person name="Ma J."/>
        </authorList>
    </citation>
    <scope>NUCLEOTIDE SEQUENCE [LARGE SCALE GENOMIC DNA]</scope>
    <source>
        <strain evidence="3 4">JCM 16014</strain>
    </source>
</reference>
<feature type="compositionally biased region" description="Basic and acidic residues" evidence="1">
    <location>
        <begin position="501"/>
        <end position="512"/>
    </location>
</feature>
<dbReference type="InterPro" id="IPR024361">
    <property type="entry name" value="BACON"/>
</dbReference>
<evidence type="ECO:0000256" key="1">
    <source>
        <dbReference type="SAM" id="MobiDB-lite"/>
    </source>
</evidence>
<dbReference type="EMBL" id="BAAAQN010000021">
    <property type="protein sequence ID" value="GAA2034845.1"/>
    <property type="molecule type" value="Genomic_DNA"/>
</dbReference>
<name>A0ABN2UEW0_9ACTN</name>
<feature type="region of interest" description="Disordered" evidence="1">
    <location>
        <begin position="898"/>
        <end position="1047"/>
    </location>
</feature>
<feature type="compositionally biased region" description="Low complexity" evidence="1">
    <location>
        <begin position="905"/>
        <end position="921"/>
    </location>
</feature>
<comment type="caution">
    <text evidence="3">The sequence shown here is derived from an EMBL/GenBank/DDBJ whole genome shotgun (WGS) entry which is preliminary data.</text>
</comment>
<proteinExistence type="predicted"/>
<feature type="compositionally biased region" description="Low complexity" evidence="1">
    <location>
        <begin position="998"/>
        <end position="1038"/>
    </location>
</feature>
<dbReference type="Pfam" id="PF19190">
    <property type="entry name" value="BACON_2"/>
    <property type="match status" value="1"/>
</dbReference>
<protein>
    <recommendedName>
        <fullName evidence="2">BACON domain-containing protein</fullName>
    </recommendedName>
</protein>
<sequence length="1047" mass="104394">MKDHDSNASDPLDPADPVNRDSVSDSWGRAAAYDAYADGLHTYALGGLRNHEAAASAVYCTFIAADHHVAHLGDAEILRPWLYAIARHYCRAGKLPRMRLVPPAGGPVGGPVGGGVGVGGSAASRDAEAAKERRLAGLERSLLSAELASLDWPDTDGLSAAHREVLELSVRHGMESRAVGLILGKPAAESFELLSAAWHELERSLAATALLRTTREHCPDLAALAEGWSGRLTAQRREPLVAHVDACSRCQFHLHKVVGAPQAPSILPHVSAPKELRERVLGDLLGAGPEKEAEKAAIAGRLTRFDTLGFPTAEAVIPAPLPAGSPAAEAGEAGESAERRRKGRLGRGRAGTTEEAEYEPIAPRRGLTVAVIGAASGAQASRRGGVAAGNPGTDAEALDEEFGGELNSVENPTIAMPRVRRRDDAPTAVMPVVSDGDGGEADDWKPRRGTAFASGGDAGEADDDWKPTRGTVFADLRSRRSAPSTTSAPRPRRNSVAAAIEGRRRGISEAKRGTAQARRVSDSYEASAMAAASMAAEDASDGRVPTIIPAGSGWRSGSDTARDGASTASGAPAGSLGSTTVDAGRGAPSAASSAAAAFNASAGSASSAAAAASASSAASAAAVSSGSPWASQRTVQRAPQTAAQRVVQAPAPGGPPRPAPAAPRALVRPAPAPARRRKSTFRSALASSAVLSGVGAAGVTAFVMFVPSSATGNKTLYTPPDHGGGSAAQLPDYPRPSSGSGAGPALPVTGGVRQGGGPLPGPDEVTAQVVAAVLPPSVTGSRPAGGPTAPTFLASMNSLPSAGVTDTSEPVPVPVTGAGQLNISVAQRSNIPGEVTVTLWNPGSVAVAWSASADASWITLSATSGMLAPGAQTTMRITVDRNAEPSVQWQAHVRFDPSGQSVALSGPGHSGPPSGTPTTSPSTPPTSTPGTPGGPSGSSSGPSAPPSSTPPSSPSSSPSASHSPPPSSGPSTSAGGGPTGPGSSGSPDPPAPQPSGPSGPSSPNSPSGSGSAPGAPSASAPGSTPAGPAGAPPAAHGTQRPAPPRHR</sequence>
<keyword evidence="4" id="KW-1185">Reference proteome</keyword>
<dbReference type="Gene3D" id="1.10.1740.10">
    <property type="match status" value="1"/>
</dbReference>
<dbReference type="InterPro" id="IPR013325">
    <property type="entry name" value="RNA_pol_sigma_r2"/>
</dbReference>
<feature type="region of interest" description="Disordered" evidence="1">
    <location>
        <begin position="716"/>
        <end position="764"/>
    </location>
</feature>
<feature type="region of interest" description="Disordered" evidence="1">
    <location>
        <begin position="431"/>
        <end position="520"/>
    </location>
</feature>
<feature type="compositionally biased region" description="Pro residues" evidence="1">
    <location>
        <begin position="652"/>
        <end position="661"/>
    </location>
</feature>
<evidence type="ECO:0000313" key="3">
    <source>
        <dbReference type="EMBL" id="GAA2034845.1"/>
    </source>
</evidence>
<feature type="compositionally biased region" description="Low complexity" evidence="1">
    <location>
        <begin position="564"/>
        <end position="587"/>
    </location>
</feature>
<organism evidence="3 4">
    <name type="scientific">Catenulispora yoronensis</name>
    <dbReference type="NCBI Taxonomy" id="450799"/>
    <lineage>
        <taxon>Bacteria</taxon>
        <taxon>Bacillati</taxon>
        <taxon>Actinomycetota</taxon>
        <taxon>Actinomycetes</taxon>
        <taxon>Catenulisporales</taxon>
        <taxon>Catenulisporaceae</taxon>
        <taxon>Catenulispora</taxon>
    </lineage>
</organism>
<accession>A0ABN2UEW0</accession>